<dbReference type="HAMAP" id="MF_00386">
    <property type="entry name" value="UPF0161_YidD"/>
    <property type="match status" value="1"/>
</dbReference>
<proteinExistence type="inferred from homology"/>
<keyword evidence="1" id="KW-0472">Membrane</keyword>
<dbReference type="EMBL" id="FOVI01000001">
    <property type="protein sequence ID" value="SFN07173.1"/>
    <property type="molecule type" value="Genomic_DNA"/>
</dbReference>
<keyword evidence="1" id="KW-1003">Cell membrane</keyword>
<accession>A0A1I4W160</accession>
<comment type="subcellular location">
    <subcellularLocation>
        <location evidence="1">Cell membrane</location>
        <topology evidence="1">Peripheral membrane protein</topology>
        <orientation evidence="1">Cytoplasmic side</orientation>
    </subcellularLocation>
</comment>
<gene>
    <name evidence="2" type="ORF">SAMN05421741_1015</name>
</gene>
<protein>
    <recommendedName>
        <fullName evidence="1">Putative membrane protein insertion efficiency factor</fullName>
    </recommendedName>
</protein>
<keyword evidence="3" id="KW-1185">Reference proteome</keyword>
<dbReference type="Proteomes" id="UP000199036">
    <property type="component" value="Unassembled WGS sequence"/>
</dbReference>
<name>A0A1I4W160_9FLAO</name>
<dbReference type="PANTHER" id="PTHR33383">
    <property type="entry name" value="MEMBRANE PROTEIN INSERTION EFFICIENCY FACTOR-RELATED"/>
    <property type="match status" value="1"/>
</dbReference>
<comment type="function">
    <text evidence="1">Could be involved in insertion of integral membrane proteins into the membrane.</text>
</comment>
<organism evidence="2 3">
    <name type="scientific">Paenimyroides ummariense</name>
    <dbReference type="NCBI Taxonomy" id="913024"/>
    <lineage>
        <taxon>Bacteria</taxon>
        <taxon>Pseudomonadati</taxon>
        <taxon>Bacteroidota</taxon>
        <taxon>Flavobacteriia</taxon>
        <taxon>Flavobacteriales</taxon>
        <taxon>Flavobacteriaceae</taxon>
        <taxon>Paenimyroides</taxon>
    </lineage>
</organism>
<dbReference type="Pfam" id="PF01809">
    <property type="entry name" value="YidD"/>
    <property type="match status" value="1"/>
</dbReference>
<dbReference type="OrthoDB" id="9801753at2"/>
<dbReference type="InterPro" id="IPR002696">
    <property type="entry name" value="Membr_insert_effic_factor_YidD"/>
</dbReference>
<dbReference type="SMART" id="SM01234">
    <property type="entry name" value="Haemolytic"/>
    <property type="match status" value="1"/>
</dbReference>
<evidence type="ECO:0000256" key="1">
    <source>
        <dbReference type="HAMAP-Rule" id="MF_00386"/>
    </source>
</evidence>
<dbReference type="RefSeq" id="WP_091517293.1">
    <property type="nucleotide sequence ID" value="NZ_FOVI01000001.1"/>
</dbReference>
<dbReference type="GO" id="GO:0005886">
    <property type="term" value="C:plasma membrane"/>
    <property type="evidence" value="ECO:0007669"/>
    <property type="project" value="UniProtKB-SubCell"/>
</dbReference>
<evidence type="ECO:0000313" key="3">
    <source>
        <dbReference type="Proteomes" id="UP000199036"/>
    </source>
</evidence>
<dbReference type="NCBIfam" id="TIGR00278">
    <property type="entry name" value="membrane protein insertion efficiency factor YidD"/>
    <property type="match status" value="1"/>
</dbReference>
<reference evidence="3" key="1">
    <citation type="submission" date="2016-10" db="EMBL/GenBank/DDBJ databases">
        <authorList>
            <person name="Varghese N."/>
            <person name="Submissions S."/>
        </authorList>
    </citation>
    <scope>NUCLEOTIDE SEQUENCE [LARGE SCALE GENOMIC DNA]</scope>
    <source>
        <strain evidence="3">DS-12</strain>
    </source>
</reference>
<dbReference type="STRING" id="913024.SAMN05421741_1015"/>
<comment type="similarity">
    <text evidence="1">Belongs to the UPF0161 family.</text>
</comment>
<dbReference type="AlphaFoldDB" id="A0A1I4W160"/>
<evidence type="ECO:0000313" key="2">
    <source>
        <dbReference type="EMBL" id="SFN07173.1"/>
    </source>
</evidence>
<sequence length="76" mass="8756">MEQLKKILIFPFVVLIRFYQLVISPLTPPSCRFTPTCSHYTLEALKKYGLFKGSWLGIKRIAKCHPWGKSGYDPVP</sequence>
<dbReference type="PANTHER" id="PTHR33383:SF1">
    <property type="entry name" value="MEMBRANE PROTEIN INSERTION EFFICIENCY FACTOR-RELATED"/>
    <property type="match status" value="1"/>
</dbReference>